<evidence type="ECO:0000259" key="2">
    <source>
        <dbReference type="Pfam" id="PF04909"/>
    </source>
</evidence>
<dbReference type="Proteomes" id="UP001556196">
    <property type="component" value="Unassembled WGS sequence"/>
</dbReference>
<keyword evidence="4" id="KW-1185">Reference proteome</keyword>
<feature type="domain" description="Amidohydrolase-related" evidence="2">
    <location>
        <begin position="3"/>
        <end position="278"/>
    </location>
</feature>
<gene>
    <name evidence="3" type="ORF">ABUE31_06045</name>
</gene>
<evidence type="ECO:0000256" key="1">
    <source>
        <dbReference type="ARBA" id="ARBA00038310"/>
    </source>
</evidence>
<dbReference type="InterPro" id="IPR032466">
    <property type="entry name" value="Metal_Hydrolase"/>
</dbReference>
<evidence type="ECO:0000313" key="4">
    <source>
        <dbReference type="Proteomes" id="UP001556196"/>
    </source>
</evidence>
<dbReference type="Pfam" id="PF04909">
    <property type="entry name" value="Amidohydro_2"/>
    <property type="match status" value="1"/>
</dbReference>
<protein>
    <submittedName>
        <fullName evidence="3">Amidohydrolase</fullName>
    </submittedName>
</protein>
<organism evidence="3 4">
    <name type="scientific">Mesorhizobium marinum</name>
    <dbReference type="NCBI Taxonomy" id="3228790"/>
    <lineage>
        <taxon>Bacteria</taxon>
        <taxon>Pseudomonadati</taxon>
        <taxon>Pseudomonadota</taxon>
        <taxon>Alphaproteobacteria</taxon>
        <taxon>Hyphomicrobiales</taxon>
        <taxon>Phyllobacteriaceae</taxon>
        <taxon>Mesorhizobium</taxon>
    </lineage>
</organism>
<comment type="caution">
    <text evidence="3">The sequence shown here is derived from an EMBL/GenBank/DDBJ whole genome shotgun (WGS) entry which is preliminary data.</text>
</comment>
<reference evidence="3 4" key="1">
    <citation type="submission" date="2024-06" db="EMBL/GenBank/DDBJ databases">
        <authorList>
            <person name="Tuo L."/>
        </authorList>
    </citation>
    <scope>NUCLEOTIDE SEQUENCE [LARGE SCALE GENOMIC DNA]</scope>
    <source>
        <strain evidence="3 4">ZMM04-5</strain>
    </source>
</reference>
<proteinExistence type="inferred from homology"/>
<evidence type="ECO:0000313" key="3">
    <source>
        <dbReference type="EMBL" id="MEW9805544.1"/>
    </source>
</evidence>
<dbReference type="EMBL" id="JBFOCI010000002">
    <property type="protein sequence ID" value="MEW9805544.1"/>
    <property type="molecule type" value="Genomic_DNA"/>
</dbReference>
<accession>A0ABV3QWU5</accession>
<dbReference type="SUPFAM" id="SSF51556">
    <property type="entry name" value="Metallo-dependent hydrolases"/>
    <property type="match status" value="1"/>
</dbReference>
<dbReference type="InterPro" id="IPR006680">
    <property type="entry name" value="Amidohydro-rel"/>
</dbReference>
<dbReference type="RefSeq" id="WP_367722638.1">
    <property type="nucleotide sequence ID" value="NZ_JBFOCI010000002.1"/>
</dbReference>
<dbReference type="InterPro" id="IPR052350">
    <property type="entry name" value="Metallo-dep_Lactonases"/>
</dbReference>
<name>A0ABV3QWU5_9HYPH</name>
<comment type="similarity">
    <text evidence="1">Belongs to the metallo-dependent hydrolases superfamily.</text>
</comment>
<dbReference type="PANTHER" id="PTHR43569:SF2">
    <property type="entry name" value="AMIDOHYDROLASE-RELATED DOMAIN-CONTAINING PROTEIN"/>
    <property type="match status" value="1"/>
</dbReference>
<dbReference type="PANTHER" id="PTHR43569">
    <property type="entry name" value="AMIDOHYDROLASE"/>
    <property type="match status" value="1"/>
</dbReference>
<dbReference type="Gene3D" id="3.20.20.140">
    <property type="entry name" value="Metal-dependent hydrolases"/>
    <property type="match status" value="1"/>
</dbReference>
<sequence length="284" mass="31456">MLVDTHLHLIDQSRLGYPWLDGAPALNRDFLYAEYARDAQKAGVTDVLHMEVDVAPEQIAGEIAFVREQSKKPGSLIRGAISACRPEEEGFEALLERALADPFVRGFRRILHTVDDDISQGALFRQNVRRLAGTRLTFDICMFPRQQPLALALATLAPDVTFILDHCGVPDIKGGDFDAWKRGISELAARPNLMAKVSGIVAYADGDTWTAATLRPYVEHIIDCFGWERVVWGSDWPVCTLGGGLLAWIAATHAVLSGCSNDEREALFWRNADRIWNLGLSVGR</sequence>